<gene>
    <name evidence="1" type="ORF">Q4I31_004075</name>
</gene>
<evidence type="ECO:0008006" key="3">
    <source>
        <dbReference type="Google" id="ProtNLM"/>
    </source>
</evidence>
<dbReference type="Proteomes" id="UP001500131">
    <property type="component" value="Unassembled WGS sequence"/>
</dbReference>
<protein>
    <recommendedName>
        <fullName evidence="3">MYND-type domain-containing protein</fullName>
    </recommendedName>
</protein>
<accession>A0AAW3AG41</accession>
<sequence length="139" mass="14819">MSGCTSCGMLYYCSKTCWRAHLDVHEQGGECALLRGLYPRLMAEYYTMGVGSCSESAGDGGCGGACSTVVMPGDEALYWAQSTGEPRMLEFQSLLFSAIVVAHMHRAGHQTHCAAAADDATAPVAAALCCQVWFSFDRS</sequence>
<comment type="caution">
    <text evidence="1">The sequence shown here is derived from an EMBL/GenBank/DDBJ whole genome shotgun (WGS) entry which is preliminary data.</text>
</comment>
<evidence type="ECO:0000313" key="2">
    <source>
        <dbReference type="Proteomes" id="UP001500131"/>
    </source>
</evidence>
<dbReference type="AlphaFoldDB" id="A0AAW3AG41"/>
<proteinExistence type="predicted"/>
<evidence type="ECO:0000313" key="1">
    <source>
        <dbReference type="EMBL" id="KAL0504194.1"/>
    </source>
</evidence>
<organism evidence="1 2">
    <name type="scientific">Leishmania lindenbergi</name>
    <dbReference type="NCBI Taxonomy" id="651832"/>
    <lineage>
        <taxon>Eukaryota</taxon>
        <taxon>Discoba</taxon>
        <taxon>Euglenozoa</taxon>
        <taxon>Kinetoplastea</taxon>
        <taxon>Metakinetoplastina</taxon>
        <taxon>Trypanosomatida</taxon>
        <taxon>Trypanosomatidae</taxon>
        <taxon>Leishmaniinae</taxon>
        <taxon>Leishmania</taxon>
    </lineage>
</organism>
<dbReference type="EMBL" id="JBAMZK010000025">
    <property type="protein sequence ID" value="KAL0504194.1"/>
    <property type="molecule type" value="Genomic_DNA"/>
</dbReference>
<reference evidence="1 2" key="1">
    <citation type="submission" date="2024-02" db="EMBL/GenBank/DDBJ databases">
        <title>FIRST GENOME SEQUENCES OF Leishmania (Viannia) shawi, Leishmania (Viannia) lindenbergi AND Leishmania (Viannia) utingensis.</title>
        <authorList>
            <person name="Resadore F."/>
            <person name="Custodio M.G.F."/>
            <person name="Boite M.C."/>
            <person name="Cupolillo E."/>
            <person name="Ferreira G.E.M."/>
        </authorList>
    </citation>
    <scope>NUCLEOTIDE SEQUENCE [LARGE SCALE GENOMIC DNA]</scope>
    <source>
        <strain evidence="1 2">MHOM/BR/1966/M15733</strain>
    </source>
</reference>
<dbReference type="SUPFAM" id="SSF144232">
    <property type="entry name" value="HIT/MYND zinc finger-like"/>
    <property type="match status" value="1"/>
</dbReference>
<keyword evidence="2" id="KW-1185">Reference proteome</keyword>
<name>A0AAW3AG41_9TRYP</name>